<evidence type="ECO:0000256" key="1">
    <source>
        <dbReference type="SAM" id="MobiDB-lite"/>
    </source>
</evidence>
<feature type="region of interest" description="Disordered" evidence="1">
    <location>
        <begin position="1"/>
        <end position="69"/>
    </location>
</feature>
<name>A0A6G1KE23_9PLEO</name>
<evidence type="ECO:0000313" key="2">
    <source>
        <dbReference type="EMBL" id="KAF2711074.1"/>
    </source>
</evidence>
<evidence type="ECO:0000313" key="3">
    <source>
        <dbReference type="Proteomes" id="UP000799428"/>
    </source>
</evidence>
<feature type="compositionally biased region" description="Basic residues" evidence="1">
    <location>
        <begin position="59"/>
        <end position="69"/>
    </location>
</feature>
<protein>
    <submittedName>
        <fullName evidence="2">Uncharacterized protein</fullName>
    </submittedName>
</protein>
<accession>A0A6G1KE23</accession>
<feature type="compositionally biased region" description="Acidic residues" evidence="1">
    <location>
        <begin position="116"/>
        <end position="130"/>
    </location>
</feature>
<feature type="region of interest" description="Disordered" evidence="1">
    <location>
        <begin position="100"/>
        <end position="137"/>
    </location>
</feature>
<proteinExistence type="predicted"/>
<dbReference type="AlphaFoldDB" id="A0A6G1KE23"/>
<feature type="compositionally biased region" description="Basic and acidic residues" evidence="1">
    <location>
        <begin position="100"/>
        <end position="115"/>
    </location>
</feature>
<feature type="compositionally biased region" description="Polar residues" evidence="1">
    <location>
        <begin position="20"/>
        <end position="31"/>
    </location>
</feature>
<dbReference type="EMBL" id="MU005768">
    <property type="protein sequence ID" value="KAF2711074.1"/>
    <property type="molecule type" value="Genomic_DNA"/>
</dbReference>
<reference evidence="2" key="1">
    <citation type="journal article" date="2020" name="Stud. Mycol.">
        <title>101 Dothideomycetes genomes: a test case for predicting lifestyles and emergence of pathogens.</title>
        <authorList>
            <person name="Haridas S."/>
            <person name="Albert R."/>
            <person name="Binder M."/>
            <person name="Bloem J."/>
            <person name="Labutti K."/>
            <person name="Salamov A."/>
            <person name="Andreopoulos B."/>
            <person name="Baker S."/>
            <person name="Barry K."/>
            <person name="Bills G."/>
            <person name="Bluhm B."/>
            <person name="Cannon C."/>
            <person name="Castanera R."/>
            <person name="Culley D."/>
            <person name="Daum C."/>
            <person name="Ezra D."/>
            <person name="Gonzalez J."/>
            <person name="Henrissat B."/>
            <person name="Kuo A."/>
            <person name="Liang C."/>
            <person name="Lipzen A."/>
            <person name="Lutzoni F."/>
            <person name="Magnuson J."/>
            <person name="Mondo S."/>
            <person name="Nolan M."/>
            <person name="Ohm R."/>
            <person name="Pangilinan J."/>
            <person name="Park H.-J."/>
            <person name="Ramirez L."/>
            <person name="Alfaro M."/>
            <person name="Sun H."/>
            <person name="Tritt A."/>
            <person name="Yoshinaga Y."/>
            <person name="Zwiers L.-H."/>
            <person name="Turgeon B."/>
            <person name="Goodwin S."/>
            <person name="Spatafora J."/>
            <person name="Crous P."/>
            <person name="Grigoriev I."/>
        </authorList>
    </citation>
    <scope>NUCLEOTIDE SEQUENCE</scope>
    <source>
        <strain evidence="2">CBS 279.74</strain>
    </source>
</reference>
<sequence>MTSTAAGTELNRMQLRQIRRTGQSETVSNRGRTAGSVAGQSRQQVTRPWDVPRPIIKSKNNHKPNKLCRARIGTRGTLVTYYKKQHGCKDRSRKLTAKLLLKDKAKDTEPDTASKEEEEEEEEEEEDKEDKEDKDNK</sequence>
<organism evidence="2 3">
    <name type="scientific">Pleomassaria siparia CBS 279.74</name>
    <dbReference type="NCBI Taxonomy" id="1314801"/>
    <lineage>
        <taxon>Eukaryota</taxon>
        <taxon>Fungi</taxon>
        <taxon>Dikarya</taxon>
        <taxon>Ascomycota</taxon>
        <taxon>Pezizomycotina</taxon>
        <taxon>Dothideomycetes</taxon>
        <taxon>Pleosporomycetidae</taxon>
        <taxon>Pleosporales</taxon>
        <taxon>Pleomassariaceae</taxon>
        <taxon>Pleomassaria</taxon>
    </lineage>
</organism>
<keyword evidence="3" id="KW-1185">Reference proteome</keyword>
<dbReference type="Proteomes" id="UP000799428">
    <property type="component" value="Unassembled WGS sequence"/>
</dbReference>
<gene>
    <name evidence="2" type="ORF">K504DRAFT_524239</name>
</gene>